<dbReference type="GO" id="GO:0005737">
    <property type="term" value="C:cytoplasm"/>
    <property type="evidence" value="ECO:0007669"/>
    <property type="project" value="TreeGrafter"/>
</dbReference>
<evidence type="ECO:0000259" key="2">
    <source>
        <dbReference type="Pfam" id="PF12850"/>
    </source>
</evidence>
<protein>
    <submittedName>
        <fullName evidence="3">Metallophosphoesterase</fullName>
    </submittedName>
</protein>
<dbReference type="InterPro" id="IPR011152">
    <property type="entry name" value="Pesterase_MJ0912"/>
</dbReference>
<dbReference type="PIRSF" id="PIRSF000883">
    <property type="entry name" value="Pesterase_MJ0912"/>
    <property type="match status" value="1"/>
</dbReference>
<feature type="domain" description="Calcineurin-like phosphoesterase" evidence="2">
    <location>
        <begin position="1"/>
        <end position="209"/>
    </location>
</feature>
<dbReference type="Pfam" id="PF12850">
    <property type="entry name" value="Metallophos_2"/>
    <property type="match status" value="1"/>
</dbReference>
<dbReference type="CDD" id="cd00838">
    <property type="entry name" value="MPP_superfamily"/>
    <property type="match status" value="1"/>
</dbReference>
<accession>A0A7Y0AWU7</accession>
<evidence type="ECO:0000256" key="1">
    <source>
        <dbReference type="ARBA" id="ARBA00008950"/>
    </source>
</evidence>
<name>A0A7Y0AWU7_9HYPH</name>
<dbReference type="InterPro" id="IPR024654">
    <property type="entry name" value="Calcineurin-like_PHP_lpxH"/>
</dbReference>
<dbReference type="GO" id="GO:0016791">
    <property type="term" value="F:phosphatase activity"/>
    <property type="evidence" value="ECO:0007669"/>
    <property type="project" value="TreeGrafter"/>
</dbReference>
<sequence length="246" mass="26453">MRIAFLSDIHANRQAFEAVLSAARERGAARHVILGDIVGYGGDPAWCVNRTMELAAAGAIVIRGNHDQAIADPGVSMNEAARAAIDWTRTQLDEAQKAFLADLPLKAEEDDRLYVHADASAPTRFNYVTDAETAATHLAACSARISFCGHVHRPALYGLGPNGKVTTFVPSSANGIPLLRQRRWLAVMGAVGQPRDNNPAAAFGIFDTDREELEFHRTGYDIEAAAAKIRAVGLPEGLAVRLSRGK</sequence>
<dbReference type="InterPro" id="IPR050126">
    <property type="entry name" value="Ap4A_hydrolase"/>
</dbReference>
<dbReference type="SUPFAM" id="SSF56300">
    <property type="entry name" value="Metallo-dependent phosphatases"/>
    <property type="match status" value="1"/>
</dbReference>
<dbReference type="RefSeq" id="WP_169590938.1">
    <property type="nucleotide sequence ID" value="NZ_JABBGK010000002.1"/>
</dbReference>
<dbReference type="Gene3D" id="3.60.21.10">
    <property type="match status" value="1"/>
</dbReference>
<evidence type="ECO:0000313" key="4">
    <source>
        <dbReference type="Proteomes" id="UP000541470"/>
    </source>
</evidence>
<comment type="caution">
    <text evidence="3">The sequence shown here is derived from an EMBL/GenBank/DDBJ whole genome shotgun (WGS) entry which is preliminary data.</text>
</comment>
<organism evidence="3 4">
    <name type="scientific">Rhizobium terricola</name>
    <dbReference type="NCBI Taxonomy" id="2728849"/>
    <lineage>
        <taxon>Bacteria</taxon>
        <taxon>Pseudomonadati</taxon>
        <taxon>Pseudomonadota</taxon>
        <taxon>Alphaproteobacteria</taxon>
        <taxon>Hyphomicrobiales</taxon>
        <taxon>Rhizobiaceae</taxon>
        <taxon>Rhizobium/Agrobacterium group</taxon>
        <taxon>Rhizobium</taxon>
    </lineage>
</organism>
<dbReference type="PANTHER" id="PTHR42850:SF2">
    <property type="entry name" value="BLL5683 PROTEIN"/>
    <property type="match status" value="1"/>
</dbReference>
<dbReference type="EMBL" id="JABBGK010000002">
    <property type="protein sequence ID" value="NML74947.1"/>
    <property type="molecule type" value="Genomic_DNA"/>
</dbReference>
<dbReference type="AlphaFoldDB" id="A0A7Y0AWU7"/>
<keyword evidence="4" id="KW-1185">Reference proteome</keyword>
<dbReference type="InterPro" id="IPR029052">
    <property type="entry name" value="Metallo-depent_PP-like"/>
</dbReference>
<gene>
    <name evidence="3" type="ORF">HHL25_12505</name>
</gene>
<dbReference type="Proteomes" id="UP000541470">
    <property type="component" value="Unassembled WGS sequence"/>
</dbReference>
<reference evidence="3 4" key="1">
    <citation type="submission" date="2020-04" db="EMBL/GenBank/DDBJ databases">
        <title>Rhizobium sp. S-51 isolated from soil.</title>
        <authorList>
            <person name="Dahal R.H."/>
        </authorList>
    </citation>
    <scope>NUCLEOTIDE SEQUENCE [LARGE SCALE GENOMIC DNA]</scope>
    <source>
        <strain evidence="3 4">S-51</strain>
    </source>
</reference>
<evidence type="ECO:0000313" key="3">
    <source>
        <dbReference type="EMBL" id="NML74947.1"/>
    </source>
</evidence>
<comment type="similarity">
    <text evidence="1">Belongs to the metallophosphoesterase superfamily. YfcE family.</text>
</comment>
<dbReference type="PANTHER" id="PTHR42850">
    <property type="entry name" value="METALLOPHOSPHOESTERASE"/>
    <property type="match status" value="1"/>
</dbReference>
<proteinExistence type="inferred from homology"/>